<gene>
    <name evidence="3" type="ORF">ABA31_24840</name>
</gene>
<evidence type="ECO:0000256" key="1">
    <source>
        <dbReference type="SAM" id="MobiDB-lite"/>
    </source>
</evidence>
<reference evidence="3 4" key="1">
    <citation type="submission" date="2019-07" db="EMBL/GenBank/DDBJ databases">
        <title>Whole genome shotgun sequence of Agrococcus baldri NBRC 103055.</title>
        <authorList>
            <person name="Hosoyama A."/>
            <person name="Uohara A."/>
            <person name="Ohji S."/>
            <person name="Ichikawa N."/>
        </authorList>
    </citation>
    <scope>NUCLEOTIDE SEQUENCE [LARGE SCALE GENOMIC DNA]</scope>
    <source>
        <strain evidence="3 4">NBRC 103055</strain>
    </source>
</reference>
<evidence type="ECO:0008006" key="5">
    <source>
        <dbReference type="Google" id="ProtNLM"/>
    </source>
</evidence>
<feature type="chain" id="PRO_5041698820" description="Lipoprotein" evidence="2">
    <location>
        <begin position="23"/>
        <end position="240"/>
    </location>
</feature>
<dbReference type="RefSeq" id="WP_146796133.1">
    <property type="nucleotide sequence ID" value="NZ_BJUU01000020.1"/>
</dbReference>
<dbReference type="Proteomes" id="UP000321749">
    <property type="component" value="Unassembled WGS sequence"/>
</dbReference>
<protein>
    <recommendedName>
        <fullName evidence="5">Lipoprotein</fullName>
    </recommendedName>
</protein>
<feature type="compositionally biased region" description="Pro residues" evidence="1">
    <location>
        <begin position="28"/>
        <end position="50"/>
    </location>
</feature>
<evidence type="ECO:0000256" key="2">
    <source>
        <dbReference type="SAM" id="SignalP"/>
    </source>
</evidence>
<feature type="region of interest" description="Disordered" evidence="1">
    <location>
        <begin position="24"/>
        <end position="55"/>
    </location>
</feature>
<evidence type="ECO:0000313" key="4">
    <source>
        <dbReference type="Proteomes" id="UP000321749"/>
    </source>
</evidence>
<proteinExistence type="predicted"/>
<evidence type="ECO:0000313" key="3">
    <source>
        <dbReference type="EMBL" id="GEK81133.1"/>
    </source>
</evidence>
<feature type="signal peptide" evidence="2">
    <location>
        <begin position="1"/>
        <end position="22"/>
    </location>
</feature>
<keyword evidence="2" id="KW-0732">Signal</keyword>
<organism evidence="3 4">
    <name type="scientific">Agrococcus baldri</name>
    <dbReference type="NCBI Taxonomy" id="153730"/>
    <lineage>
        <taxon>Bacteria</taxon>
        <taxon>Bacillati</taxon>
        <taxon>Actinomycetota</taxon>
        <taxon>Actinomycetes</taxon>
        <taxon>Micrococcales</taxon>
        <taxon>Microbacteriaceae</taxon>
        <taxon>Agrococcus</taxon>
    </lineage>
</organism>
<keyword evidence="4" id="KW-1185">Reference proteome</keyword>
<dbReference type="EMBL" id="BJUU01000020">
    <property type="protein sequence ID" value="GEK81133.1"/>
    <property type="molecule type" value="Genomic_DNA"/>
</dbReference>
<comment type="caution">
    <text evidence="3">The sequence shown here is derived from an EMBL/GenBank/DDBJ whole genome shotgun (WGS) entry which is preliminary data.</text>
</comment>
<name>A0AA87USR9_9MICO</name>
<sequence length="240" mass="24628">MQSRARASAAVALILAASALVACSTTPEPSPEPSIPPGITAPPPTTPAEPTPEVESSLPAEIAGVDTSDWQQIAVPSGNATFRIPADWSVSETDGGLDVLRADGQRQLLYRESPDTGEGRCLNAEGTAVAWRTANLDRQDVELTGASGIAFGAAAVQLGEQWVVSVGLRPAADAQSPACPIINAFDSDAGTIGFGSEVVVDGAGEASAWQVGSLADGQAYVGEDEFQTIRAILMSLELQA</sequence>
<dbReference type="PROSITE" id="PS51257">
    <property type="entry name" value="PROKAR_LIPOPROTEIN"/>
    <property type="match status" value="1"/>
</dbReference>
<accession>A0AA87USR9</accession>
<dbReference type="AlphaFoldDB" id="A0AA87USR9"/>